<sequence length="334" mass="36359">VCLVTGASRGIGKGIALELGKQGAIVYITGTSTSDNSSSLNAATGPYSATKESGGPGTIEQTAQEIMNAGGIGVAVLCNHAVDSEVKHLMDRIERDHGRLDILINNAFRLPQGGVEMLYKKFWEQGPEIWDTLHTVGLRSHFVASVYAMPLLQAAKKNPQRNLPRPFVGMVSSFGGLTYTFNVPYGVGKAGVDRLAKDMAVELTPEDICVVSFWPGVVDTERTQESVKKGDWEKYVGLPLDNAETPGFTGKAIIATATDPSNMRKTGTYQVVAELSEEYNFFDVNGNRPPSIRSLRFLLPSYAFDQATRDMVPGWMIPDWKLPFWVMAQGQPPA</sequence>
<dbReference type="EMBL" id="OU594953">
    <property type="protein sequence ID" value="CAG9279792.1"/>
    <property type="molecule type" value="Genomic_DNA"/>
</dbReference>
<reference evidence="2" key="1">
    <citation type="submission" date="2022-02" db="EMBL/GenBank/DDBJ databases">
        <authorList>
            <person name="Giguere J D."/>
        </authorList>
    </citation>
    <scope>NUCLEOTIDE SEQUENCE</scope>
    <source>
        <strain evidence="2">CCAP 1055/1</strain>
    </source>
</reference>
<dbReference type="InterPro" id="IPR036291">
    <property type="entry name" value="NAD(P)-bd_dom_sf"/>
</dbReference>
<dbReference type="PROSITE" id="PS00061">
    <property type="entry name" value="ADH_SHORT"/>
    <property type="match status" value="1"/>
</dbReference>
<dbReference type="InterPro" id="IPR020904">
    <property type="entry name" value="Sc_DH/Rdtase_CS"/>
</dbReference>
<accession>A0A8J9X4G2</accession>
<dbReference type="PANTHER" id="PTHR44147">
    <property type="entry name" value="DEHYDROGENASE/REDUCTASE SDR FAMILY MEMBER 1"/>
    <property type="match status" value="1"/>
</dbReference>
<dbReference type="AlphaFoldDB" id="A0A8J9X4G2"/>
<feature type="non-terminal residue" evidence="2">
    <location>
        <position position="1"/>
    </location>
</feature>
<dbReference type="InterPro" id="IPR002347">
    <property type="entry name" value="SDR_fam"/>
</dbReference>
<proteinExistence type="predicted"/>
<feature type="region of interest" description="Disordered" evidence="1">
    <location>
        <begin position="35"/>
        <end position="57"/>
    </location>
</feature>
<organism evidence="2">
    <name type="scientific">Phaeodactylum tricornutum</name>
    <name type="common">Diatom</name>
    <dbReference type="NCBI Taxonomy" id="2850"/>
    <lineage>
        <taxon>Eukaryota</taxon>
        <taxon>Sar</taxon>
        <taxon>Stramenopiles</taxon>
        <taxon>Ochrophyta</taxon>
        <taxon>Bacillariophyta</taxon>
        <taxon>Bacillariophyceae</taxon>
        <taxon>Bacillariophycidae</taxon>
        <taxon>Naviculales</taxon>
        <taxon>Phaeodactylaceae</taxon>
        <taxon>Phaeodactylum</taxon>
    </lineage>
</organism>
<name>A0A8J9X4G2_PHATR</name>
<dbReference type="Pfam" id="PF00106">
    <property type="entry name" value="adh_short"/>
    <property type="match status" value="1"/>
</dbReference>
<dbReference type="SUPFAM" id="SSF51735">
    <property type="entry name" value="NAD(P)-binding Rossmann-fold domains"/>
    <property type="match status" value="1"/>
</dbReference>
<dbReference type="PANTHER" id="PTHR44147:SF2">
    <property type="entry name" value="DEHYDROGENASE_REDUCTASE SDR FAMILY MEMBER 1"/>
    <property type="match status" value="1"/>
</dbReference>
<protein>
    <submittedName>
        <fullName evidence="2">Uncharacterized protein</fullName>
    </submittedName>
</protein>
<dbReference type="PRINTS" id="PR00081">
    <property type="entry name" value="GDHRDH"/>
</dbReference>
<evidence type="ECO:0000256" key="1">
    <source>
        <dbReference type="SAM" id="MobiDB-lite"/>
    </source>
</evidence>
<gene>
    <name evidence="2" type="ORF">PTTT1_LOCUS11221</name>
</gene>
<evidence type="ECO:0000313" key="2">
    <source>
        <dbReference type="EMBL" id="CAG9279792.1"/>
    </source>
</evidence>
<dbReference type="Proteomes" id="UP000836788">
    <property type="component" value="Chromosome 12"/>
</dbReference>
<dbReference type="Gene3D" id="3.40.50.720">
    <property type="entry name" value="NAD(P)-binding Rossmann-like Domain"/>
    <property type="match status" value="1"/>
</dbReference>